<keyword evidence="1" id="KW-0472">Membrane</keyword>
<keyword evidence="1" id="KW-1133">Transmembrane helix</keyword>
<feature type="transmembrane region" description="Helical" evidence="1">
    <location>
        <begin position="236"/>
        <end position="260"/>
    </location>
</feature>
<feature type="transmembrane region" description="Helical" evidence="1">
    <location>
        <begin position="200"/>
        <end position="224"/>
    </location>
</feature>
<dbReference type="Proteomes" id="UP000310032">
    <property type="component" value="Unassembled WGS sequence"/>
</dbReference>
<comment type="caution">
    <text evidence="2">The sequence shown here is derived from an EMBL/GenBank/DDBJ whole genome shotgun (WGS) entry which is preliminary data.</text>
</comment>
<dbReference type="RefSeq" id="WP_135958580.1">
    <property type="nucleotide sequence ID" value="NZ_SRYM01000001.1"/>
</dbReference>
<feature type="transmembrane region" description="Helical" evidence="1">
    <location>
        <begin position="114"/>
        <end position="134"/>
    </location>
</feature>
<keyword evidence="1" id="KW-0812">Transmembrane</keyword>
<accession>A0A4S2F4G5</accession>
<gene>
    <name evidence="2" type="ORF">E5342_00560</name>
</gene>
<sequence length="280" mass="32779">MLKNPFSFYDFLGYLFPGLLCVMLVKVVYSVEGPVTIQALYSKGIEGSIAWNDTIPYTVLAYVAGHFISYFSSLTVEPFLIWSYGYPSVFLLNDNHDKSFFDVNDQLGKCWTNFWKGLVCVFIFPIAFASLLFGKWLKFRVYVLKPLDGYLKESIRKKMRLLSEYLSLSPIDENKDIHRIIMHYCYENYKNHIPKYDNYVALYGFLRSLSFLFSSLFIYCLWIEVLTIDIHSDIDWPAICVLALLFCATYVFYLGFVKFYRRYTLENLMSITVDPNLKGE</sequence>
<reference evidence="2 3" key="1">
    <citation type="submission" date="2019-04" db="EMBL/GenBank/DDBJ databases">
        <title>Microbes associate with the intestines of laboratory mice.</title>
        <authorList>
            <person name="Navarre W."/>
            <person name="Wong E."/>
            <person name="Huang K."/>
            <person name="Tropini C."/>
            <person name="Ng K."/>
            <person name="Yu B."/>
        </authorList>
    </citation>
    <scope>NUCLEOTIDE SEQUENCE [LARGE SCALE GENOMIC DNA]</scope>
    <source>
        <strain evidence="2 3">NM39_I3</strain>
    </source>
</reference>
<organism evidence="2 3">
    <name type="scientific">Parabacteroides distasonis</name>
    <dbReference type="NCBI Taxonomy" id="823"/>
    <lineage>
        <taxon>Bacteria</taxon>
        <taxon>Pseudomonadati</taxon>
        <taxon>Bacteroidota</taxon>
        <taxon>Bacteroidia</taxon>
        <taxon>Bacteroidales</taxon>
        <taxon>Tannerellaceae</taxon>
        <taxon>Parabacteroides</taxon>
    </lineage>
</organism>
<name>A0A4S2F4G5_PARDI</name>
<evidence type="ECO:0000256" key="1">
    <source>
        <dbReference type="SAM" id="Phobius"/>
    </source>
</evidence>
<evidence type="ECO:0000313" key="3">
    <source>
        <dbReference type="Proteomes" id="UP000310032"/>
    </source>
</evidence>
<proteinExistence type="predicted"/>
<feature type="transmembrane region" description="Helical" evidence="1">
    <location>
        <begin position="12"/>
        <end position="31"/>
    </location>
</feature>
<protein>
    <submittedName>
        <fullName evidence="2">Uncharacterized protein</fullName>
    </submittedName>
</protein>
<evidence type="ECO:0000313" key="2">
    <source>
        <dbReference type="EMBL" id="TGY63876.1"/>
    </source>
</evidence>
<dbReference type="EMBL" id="SRYM01000001">
    <property type="protein sequence ID" value="TGY63876.1"/>
    <property type="molecule type" value="Genomic_DNA"/>
</dbReference>
<dbReference type="AlphaFoldDB" id="A0A4S2F4G5"/>